<dbReference type="EMBL" id="LR721790">
    <property type="protein sequence ID" value="VVW82674.1"/>
    <property type="molecule type" value="Genomic_DNA"/>
</dbReference>
<gene>
    <name evidence="1" type="ORF">NYM_LOCUS28632</name>
</gene>
<accession>A0A5K1HBR0</accession>
<protein>
    <submittedName>
        <fullName evidence="1">Uncharacterized protein</fullName>
    </submittedName>
</protein>
<organism evidence="1">
    <name type="scientific">Nymphaea colorata</name>
    <name type="common">pocket water lily</name>
    <dbReference type="NCBI Taxonomy" id="210225"/>
    <lineage>
        <taxon>Eukaryota</taxon>
        <taxon>Viridiplantae</taxon>
        <taxon>Streptophyta</taxon>
        <taxon>Embryophyta</taxon>
        <taxon>Tracheophyta</taxon>
        <taxon>Spermatophyta</taxon>
        <taxon>Magnoliopsida</taxon>
        <taxon>Nymphaeales</taxon>
        <taxon>Nymphaeaceae</taxon>
        <taxon>Nymphaea</taxon>
    </lineage>
</organism>
<dbReference type="AlphaFoldDB" id="A0A5K1HBR0"/>
<sequence length="51" mass="5867">MALQHRVAGNQDEALTLLKYCKNRSTIFFLFLGSNFDDVAELSFDIPYFCC</sequence>
<reference evidence="1" key="1">
    <citation type="submission" date="2019-09" db="EMBL/GenBank/DDBJ databases">
        <authorList>
            <person name="Zhang L."/>
        </authorList>
    </citation>
    <scope>NUCLEOTIDE SEQUENCE</scope>
</reference>
<proteinExistence type="predicted"/>
<name>A0A5K1HBR0_9MAGN</name>
<evidence type="ECO:0000313" key="1">
    <source>
        <dbReference type="EMBL" id="VVW82674.1"/>
    </source>
</evidence>